<evidence type="ECO:0000313" key="2">
    <source>
        <dbReference type="Proteomes" id="UP001060085"/>
    </source>
</evidence>
<gene>
    <name evidence="1" type="ORF">M9H77_26675</name>
</gene>
<organism evidence="1 2">
    <name type="scientific">Catharanthus roseus</name>
    <name type="common">Madagascar periwinkle</name>
    <name type="synonym">Vinca rosea</name>
    <dbReference type="NCBI Taxonomy" id="4058"/>
    <lineage>
        <taxon>Eukaryota</taxon>
        <taxon>Viridiplantae</taxon>
        <taxon>Streptophyta</taxon>
        <taxon>Embryophyta</taxon>
        <taxon>Tracheophyta</taxon>
        <taxon>Spermatophyta</taxon>
        <taxon>Magnoliopsida</taxon>
        <taxon>eudicotyledons</taxon>
        <taxon>Gunneridae</taxon>
        <taxon>Pentapetalae</taxon>
        <taxon>asterids</taxon>
        <taxon>lamiids</taxon>
        <taxon>Gentianales</taxon>
        <taxon>Apocynaceae</taxon>
        <taxon>Rauvolfioideae</taxon>
        <taxon>Vinceae</taxon>
        <taxon>Catharanthinae</taxon>
        <taxon>Catharanthus</taxon>
    </lineage>
</organism>
<comment type="caution">
    <text evidence="1">The sequence shown here is derived from an EMBL/GenBank/DDBJ whole genome shotgun (WGS) entry which is preliminary data.</text>
</comment>
<reference evidence="2" key="1">
    <citation type="journal article" date="2023" name="Nat. Plants">
        <title>Single-cell RNA sequencing provides a high-resolution roadmap for understanding the multicellular compartmentation of specialized metabolism.</title>
        <authorList>
            <person name="Sun S."/>
            <person name="Shen X."/>
            <person name="Li Y."/>
            <person name="Li Y."/>
            <person name="Wang S."/>
            <person name="Li R."/>
            <person name="Zhang H."/>
            <person name="Shen G."/>
            <person name="Guo B."/>
            <person name="Wei J."/>
            <person name="Xu J."/>
            <person name="St-Pierre B."/>
            <person name="Chen S."/>
            <person name="Sun C."/>
        </authorList>
    </citation>
    <scope>NUCLEOTIDE SEQUENCE [LARGE SCALE GENOMIC DNA]</scope>
</reference>
<evidence type="ECO:0000313" key="1">
    <source>
        <dbReference type="EMBL" id="KAI5657882.1"/>
    </source>
</evidence>
<name>A0ACC0AAB6_CATRO</name>
<protein>
    <submittedName>
        <fullName evidence="1">Uncharacterized protein</fullName>
    </submittedName>
</protein>
<accession>A0ACC0AAB6</accession>
<proteinExistence type="predicted"/>
<keyword evidence="2" id="KW-1185">Reference proteome</keyword>
<dbReference type="Proteomes" id="UP001060085">
    <property type="component" value="Linkage Group LG06"/>
</dbReference>
<sequence>MSTHAQAPTPFGEPLRLIIQELQSLRDDMRDIRRDVTNLSNQQREASPHGSINVTTPRSNRPFNCSRTTKQVATTKPPTSNLKPSPKKEEAPIGSLQPPTKPKMEDRGHYASSCPTKRALILREDLNGWIEKKEDESGECVEGEENGEDDEHVDLNPLESNDDVLSLVTISALSAKAFDDNMIEQRENIFHSKCKVEERIANLIIDSGSCVNMANAYLVEKLKIPTTKYDKLYKLHWLNNSGEIKMLRQVVVPIEMGAYKDEILCDVEPMQACHLLLGRPWQFDRKSLHNGEKNTCSFVNDDEHSL</sequence>
<dbReference type="EMBL" id="CM044706">
    <property type="protein sequence ID" value="KAI5657882.1"/>
    <property type="molecule type" value="Genomic_DNA"/>
</dbReference>